<protein>
    <submittedName>
        <fullName evidence="1">Uncharacterized protein</fullName>
    </submittedName>
</protein>
<accession>A0AAN9MV17</accession>
<dbReference type="Proteomes" id="UP001367508">
    <property type="component" value="Unassembled WGS sequence"/>
</dbReference>
<proteinExistence type="predicted"/>
<organism evidence="1 2">
    <name type="scientific">Canavalia gladiata</name>
    <name type="common">Sword bean</name>
    <name type="synonym">Dolichos gladiatus</name>
    <dbReference type="NCBI Taxonomy" id="3824"/>
    <lineage>
        <taxon>Eukaryota</taxon>
        <taxon>Viridiplantae</taxon>
        <taxon>Streptophyta</taxon>
        <taxon>Embryophyta</taxon>
        <taxon>Tracheophyta</taxon>
        <taxon>Spermatophyta</taxon>
        <taxon>Magnoliopsida</taxon>
        <taxon>eudicotyledons</taxon>
        <taxon>Gunneridae</taxon>
        <taxon>Pentapetalae</taxon>
        <taxon>rosids</taxon>
        <taxon>fabids</taxon>
        <taxon>Fabales</taxon>
        <taxon>Fabaceae</taxon>
        <taxon>Papilionoideae</taxon>
        <taxon>50 kb inversion clade</taxon>
        <taxon>NPAAA clade</taxon>
        <taxon>indigoferoid/millettioid clade</taxon>
        <taxon>Phaseoleae</taxon>
        <taxon>Canavalia</taxon>
    </lineage>
</organism>
<sequence>MAWWLIRLGRLKTAYVAREGCPDGSRLTWLERGLGGLVHIASAPSRMKAAFADTWRLVTFGSALELSLANSSSYMHISFRNSNRNADADPS</sequence>
<evidence type="ECO:0000313" key="2">
    <source>
        <dbReference type="Proteomes" id="UP001367508"/>
    </source>
</evidence>
<reference evidence="1 2" key="1">
    <citation type="submission" date="2024-01" db="EMBL/GenBank/DDBJ databases">
        <title>The genomes of 5 underutilized Papilionoideae crops provide insights into root nodulation and disease resistanc.</title>
        <authorList>
            <person name="Jiang F."/>
        </authorList>
    </citation>
    <scope>NUCLEOTIDE SEQUENCE [LARGE SCALE GENOMIC DNA]</scope>
    <source>
        <strain evidence="1">LVBAO_FW01</strain>
        <tissue evidence="1">Leaves</tissue>
    </source>
</reference>
<gene>
    <name evidence="1" type="ORF">VNO77_03614</name>
</gene>
<keyword evidence="2" id="KW-1185">Reference proteome</keyword>
<dbReference type="AlphaFoldDB" id="A0AAN9MV17"/>
<evidence type="ECO:0000313" key="1">
    <source>
        <dbReference type="EMBL" id="KAK7361545.1"/>
    </source>
</evidence>
<name>A0AAN9MV17_CANGL</name>
<comment type="caution">
    <text evidence="1">The sequence shown here is derived from an EMBL/GenBank/DDBJ whole genome shotgun (WGS) entry which is preliminary data.</text>
</comment>
<dbReference type="EMBL" id="JAYMYQ010000001">
    <property type="protein sequence ID" value="KAK7361545.1"/>
    <property type="molecule type" value="Genomic_DNA"/>
</dbReference>